<keyword evidence="6 12" id="KW-0378">Hydrolase</keyword>
<dbReference type="GO" id="GO:0046872">
    <property type="term" value="F:metal ion binding"/>
    <property type="evidence" value="ECO:0007669"/>
    <property type="project" value="UniProtKB-KW"/>
</dbReference>
<evidence type="ECO:0000256" key="10">
    <source>
        <dbReference type="ARBA" id="ARBA00047761"/>
    </source>
</evidence>
<name>A0A427AQ20_ENSVE</name>
<feature type="compositionally biased region" description="Acidic residues" evidence="13">
    <location>
        <begin position="137"/>
        <end position="158"/>
    </location>
</feature>
<dbReference type="InterPro" id="IPR015655">
    <property type="entry name" value="PP2C"/>
</dbReference>
<protein>
    <recommendedName>
        <fullName evidence="4">protein-serine/threonine phosphatase</fullName>
        <ecNumber evidence="4">3.1.3.16</ecNumber>
    </recommendedName>
</protein>
<evidence type="ECO:0000256" key="12">
    <source>
        <dbReference type="RuleBase" id="RU003465"/>
    </source>
</evidence>
<dbReference type="InterPro" id="IPR000222">
    <property type="entry name" value="PP2C_BS"/>
</dbReference>
<evidence type="ECO:0000256" key="11">
    <source>
        <dbReference type="ARBA" id="ARBA00048336"/>
    </source>
</evidence>
<gene>
    <name evidence="15" type="ORF">B296_00001267</name>
</gene>
<evidence type="ECO:0000256" key="1">
    <source>
        <dbReference type="ARBA" id="ARBA00001936"/>
    </source>
</evidence>
<dbReference type="PANTHER" id="PTHR47992">
    <property type="entry name" value="PROTEIN PHOSPHATASE"/>
    <property type="match status" value="1"/>
</dbReference>
<keyword evidence="5" id="KW-0479">Metal-binding</keyword>
<keyword evidence="9" id="KW-0464">Manganese</keyword>
<evidence type="ECO:0000259" key="14">
    <source>
        <dbReference type="PROSITE" id="PS51746"/>
    </source>
</evidence>
<dbReference type="Proteomes" id="UP000287651">
    <property type="component" value="Unassembled WGS sequence"/>
</dbReference>
<evidence type="ECO:0000313" key="16">
    <source>
        <dbReference type="Proteomes" id="UP000287651"/>
    </source>
</evidence>
<dbReference type="SMART" id="SM00331">
    <property type="entry name" value="PP2C_SIG"/>
    <property type="match status" value="1"/>
</dbReference>
<evidence type="ECO:0000256" key="9">
    <source>
        <dbReference type="ARBA" id="ARBA00023211"/>
    </source>
</evidence>
<evidence type="ECO:0000256" key="7">
    <source>
        <dbReference type="ARBA" id="ARBA00022842"/>
    </source>
</evidence>
<evidence type="ECO:0000256" key="6">
    <source>
        <dbReference type="ARBA" id="ARBA00022801"/>
    </source>
</evidence>
<dbReference type="SMART" id="SM00332">
    <property type="entry name" value="PP2Cc"/>
    <property type="match status" value="1"/>
</dbReference>
<evidence type="ECO:0000256" key="4">
    <source>
        <dbReference type="ARBA" id="ARBA00013081"/>
    </source>
</evidence>
<dbReference type="InterPro" id="IPR001932">
    <property type="entry name" value="PPM-type_phosphatase-like_dom"/>
</dbReference>
<dbReference type="Pfam" id="PF00481">
    <property type="entry name" value="PP2C"/>
    <property type="match status" value="1"/>
</dbReference>
<comment type="cofactor">
    <cofactor evidence="1">
        <name>Mn(2+)</name>
        <dbReference type="ChEBI" id="CHEBI:29035"/>
    </cofactor>
</comment>
<accession>A0A427AQ20</accession>
<feature type="region of interest" description="Disordered" evidence="13">
    <location>
        <begin position="137"/>
        <end position="166"/>
    </location>
</feature>
<comment type="caution">
    <text evidence="15">The sequence shown here is derived from an EMBL/GenBank/DDBJ whole genome shotgun (WGS) entry which is preliminary data.</text>
</comment>
<dbReference type="InterPro" id="IPR036457">
    <property type="entry name" value="PPM-type-like_dom_sf"/>
</dbReference>
<evidence type="ECO:0000256" key="2">
    <source>
        <dbReference type="ARBA" id="ARBA00001946"/>
    </source>
</evidence>
<comment type="catalytic activity">
    <reaction evidence="11">
        <text>O-phospho-L-threonyl-[protein] + H2O = L-threonyl-[protein] + phosphate</text>
        <dbReference type="Rhea" id="RHEA:47004"/>
        <dbReference type="Rhea" id="RHEA-COMP:11060"/>
        <dbReference type="Rhea" id="RHEA-COMP:11605"/>
        <dbReference type="ChEBI" id="CHEBI:15377"/>
        <dbReference type="ChEBI" id="CHEBI:30013"/>
        <dbReference type="ChEBI" id="CHEBI:43474"/>
        <dbReference type="ChEBI" id="CHEBI:61977"/>
        <dbReference type="EC" id="3.1.3.16"/>
    </reaction>
</comment>
<dbReference type="EC" id="3.1.3.16" evidence="4"/>
<dbReference type="Gene3D" id="3.60.40.10">
    <property type="entry name" value="PPM-type phosphatase domain"/>
    <property type="match status" value="2"/>
</dbReference>
<evidence type="ECO:0000256" key="8">
    <source>
        <dbReference type="ARBA" id="ARBA00022912"/>
    </source>
</evidence>
<dbReference type="CDD" id="cd00143">
    <property type="entry name" value="PP2Cc"/>
    <property type="match status" value="1"/>
</dbReference>
<keyword evidence="8 12" id="KW-0904">Protein phosphatase</keyword>
<keyword evidence="7" id="KW-0460">Magnesium</keyword>
<evidence type="ECO:0000256" key="5">
    <source>
        <dbReference type="ARBA" id="ARBA00022723"/>
    </source>
</evidence>
<dbReference type="GO" id="GO:0004722">
    <property type="term" value="F:protein serine/threonine phosphatase activity"/>
    <property type="evidence" value="ECO:0007669"/>
    <property type="project" value="UniProtKB-EC"/>
</dbReference>
<evidence type="ECO:0000313" key="15">
    <source>
        <dbReference type="EMBL" id="RRT78332.1"/>
    </source>
</evidence>
<organism evidence="15 16">
    <name type="scientific">Ensete ventricosum</name>
    <name type="common">Abyssinian banana</name>
    <name type="synonym">Musa ensete</name>
    <dbReference type="NCBI Taxonomy" id="4639"/>
    <lineage>
        <taxon>Eukaryota</taxon>
        <taxon>Viridiplantae</taxon>
        <taxon>Streptophyta</taxon>
        <taxon>Embryophyta</taxon>
        <taxon>Tracheophyta</taxon>
        <taxon>Spermatophyta</taxon>
        <taxon>Magnoliopsida</taxon>
        <taxon>Liliopsida</taxon>
        <taxon>Zingiberales</taxon>
        <taxon>Musaceae</taxon>
        <taxon>Ensete</taxon>
    </lineage>
</organism>
<feature type="region of interest" description="Disordered" evidence="13">
    <location>
        <begin position="376"/>
        <end position="399"/>
    </location>
</feature>
<dbReference type="AlphaFoldDB" id="A0A427AQ20"/>
<comment type="catalytic activity">
    <reaction evidence="10">
        <text>O-phospho-L-seryl-[protein] + H2O = L-seryl-[protein] + phosphate</text>
        <dbReference type="Rhea" id="RHEA:20629"/>
        <dbReference type="Rhea" id="RHEA-COMP:9863"/>
        <dbReference type="Rhea" id="RHEA-COMP:11604"/>
        <dbReference type="ChEBI" id="CHEBI:15377"/>
        <dbReference type="ChEBI" id="CHEBI:29999"/>
        <dbReference type="ChEBI" id="CHEBI:43474"/>
        <dbReference type="ChEBI" id="CHEBI:83421"/>
        <dbReference type="EC" id="3.1.3.16"/>
    </reaction>
</comment>
<proteinExistence type="inferred from homology"/>
<sequence length="549" mass="58491">MAMSSLPVITSSTSGSSNVGPCAASTTGYGHCVGSFLSWPRGEHPARERTVLGTRGRDGSGTRNGANIILPLIQEGGWLDVAVMVTGAREATLLEIAQRKRTAEEAEHLLSGPMAASGSDSIGVVEQIEAAAPTAALEEEADGDGDDPITESDLEDSTSVEPELSVGSSCSVVSDSSSISCAMDGFSISNSSCKMGTPTSVDAGNSLVEIVPVPASVELLAVSMVDRDAAITPVVEYGTPQSRSGGGAGRSQSLFLMESLPLWGCITICGRRPEMEDAVVVVPNFFEVPLRFLTDDQIVDGLDPDAIRLPLHFFGVYDGHGGAQVADYCREHLHLVLIEQLRSLVKDLGGSSCSKWKRKWEKVFVACFQKVDDEVGGKRSRGNMGSSAEAPNEGDLRCPNVPSEPVAPDTVGSTAMVAVISSSHIIIANCGDSRAVLCRDRYLKPWIIPEPEITFVQRAREDECLIVASDGLWDVMSNEEVCDVARRRILLWHKKNGPVPPSTRRGKQADPAAQAAADCLSKLALQKGSRDNITIIVVDLKAQRKFKSK</sequence>
<dbReference type="SUPFAM" id="SSF81606">
    <property type="entry name" value="PP2C-like"/>
    <property type="match status" value="1"/>
</dbReference>
<evidence type="ECO:0000256" key="3">
    <source>
        <dbReference type="ARBA" id="ARBA00006702"/>
    </source>
</evidence>
<dbReference type="PROSITE" id="PS01032">
    <property type="entry name" value="PPM_1"/>
    <property type="match status" value="1"/>
</dbReference>
<evidence type="ECO:0000256" key="13">
    <source>
        <dbReference type="SAM" id="MobiDB-lite"/>
    </source>
</evidence>
<dbReference type="EMBL" id="AMZH03001704">
    <property type="protein sequence ID" value="RRT78332.1"/>
    <property type="molecule type" value="Genomic_DNA"/>
</dbReference>
<comment type="similarity">
    <text evidence="3 12">Belongs to the PP2C family.</text>
</comment>
<feature type="domain" description="PPM-type phosphatase" evidence="14">
    <location>
        <begin position="262"/>
        <end position="540"/>
    </location>
</feature>
<dbReference type="PROSITE" id="PS51746">
    <property type="entry name" value="PPM_2"/>
    <property type="match status" value="1"/>
</dbReference>
<comment type="cofactor">
    <cofactor evidence="2">
        <name>Mg(2+)</name>
        <dbReference type="ChEBI" id="CHEBI:18420"/>
    </cofactor>
</comment>
<reference evidence="15 16" key="1">
    <citation type="journal article" date="2014" name="Agronomy (Basel)">
        <title>A Draft Genome Sequence for Ensete ventricosum, the Drought-Tolerant Tree Against Hunger.</title>
        <authorList>
            <person name="Harrison J."/>
            <person name="Moore K.A."/>
            <person name="Paszkiewicz K."/>
            <person name="Jones T."/>
            <person name="Grant M."/>
            <person name="Ambacheew D."/>
            <person name="Muzemil S."/>
            <person name="Studholme D.J."/>
        </authorList>
    </citation>
    <scope>NUCLEOTIDE SEQUENCE [LARGE SCALE GENOMIC DNA]</scope>
</reference>